<keyword evidence="1" id="KW-1133">Transmembrane helix</keyword>
<dbReference type="HOGENOM" id="CLU_135697_0_0_6"/>
<dbReference type="AlphaFoldDB" id="B3PEA1"/>
<dbReference type="Pfam" id="PF19661">
    <property type="entry name" value="DUF6164"/>
    <property type="match status" value="1"/>
</dbReference>
<reference evidence="2 3" key="1">
    <citation type="journal article" date="2008" name="J. Bacteriol.">
        <title>Insights into plant cell wall degradation from the genome sequence of the soil bacterium Cellvibrio japonicus.</title>
        <authorList>
            <person name="Deboy R.T."/>
            <person name="Mongodin E.F."/>
            <person name="Fouts D.E."/>
            <person name="Tailford L.E."/>
            <person name="Khouri H."/>
            <person name="Emerson J.B."/>
            <person name="Mohamoud Y."/>
            <person name="Watkins K."/>
            <person name="Henrissat B."/>
            <person name="Gilbert H.J."/>
            <person name="Nelson K.E."/>
        </authorList>
    </citation>
    <scope>NUCLEOTIDE SEQUENCE [LARGE SCALE GENOMIC DNA]</scope>
    <source>
        <strain evidence="2 3">Ueda107</strain>
    </source>
</reference>
<keyword evidence="3" id="KW-1185">Reference proteome</keyword>
<evidence type="ECO:0000313" key="2">
    <source>
        <dbReference type="EMBL" id="ACE84852.1"/>
    </source>
</evidence>
<evidence type="ECO:0008006" key="4">
    <source>
        <dbReference type="Google" id="ProtNLM"/>
    </source>
</evidence>
<dbReference type="InterPro" id="IPR046162">
    <property type="entry name" value="DUF6164"/>
</dbReference>
<dbReference type="KEGG" id="cja:CJA_1612"/>
<feature type="transmembrane region" description="Helical" evidence="1">
    <location>
        <begin position="134"/>
        <end position="157"/>
    </location>
</feature>
<protein>
    <recommendedName>
        <fullName evidence="4">DUF2007 domain-containing protein</fullName>
    </recommendedName>
</protein>
<keyword evidence="1" id="KW-0472">Membrane</keyword>
<dbReference type="Proteomes" id="UP000001036">
    <property type="component" value="Chromosome"/>
</dbReference>
<proteinExistence type="predicted"/>
<organism evidence="2 3">
    <name type="scientific">Cellvibrio japonicus (strain Ueda107)</name>
    <name type="common">Pseudomonas fluorescens subsp. cellulosa</name>
    <dbReference type="NCBI Taxonomy" id="498211"/>
    <lineage>
        <taxon>Bacteria</taxon>
        <taxon>Pseudomonadati</taxon>
        <taxon>Pseudomonadota</taxon>
        <taxon>Gammaproteobacteria</taxon>
        <taxon>Cellvibrionales</taxon>
        <taxon>Cellvibrionaceae</taxon>
        <taxon>Cellvibrio</taxon>
    </lineage>
</organism>
<evidence type="ECO:0000256" key="1">
    <source>
        <dbReference type="SAM" id="Phobius"/>
    </source>
</evidence>
<dbReference type="EMBL" id="CP000934">
    <property type="protein sequence ID" value="ACE84852.1"/>
    <property type="molecule type" value="Genomic_DNA"/>
</dbReference>
<name>B3PEA1_CELJU</name>
<accession>B3PEA1</accession>
<gene>
    <name evidence="2" type="ordered locus">CJA_1612</name>
</gene>
<dbReference type="STRING" id="498211.CJA_1612"/>
<evidence type="ECO:0000313" key="3">
    <source>
        <dbReference type="Proteomes" id="UP000001036"/>
    </source>
</evidence>
<dbReference type="eggNOG" id="ENOG50332TA">
    <property type="taxonomic scope" value="Bacteria"/>
</dbReference>
<keyword evidence="1" id="KW-0812">Transmembrane</keyword>
<sequence length="159" mass="17968">MTSFSAIIAPGASCCHTLKTCYAARLLPIPRFQETTMARLLFKLAQVPEDEAQEIRALLEDNSIAFYETDAGFWRVGLDAIWLPTGEQEEQARALIRDYQEQRRIRQQAVYAELAEQGDIPGFWQRARAHPIRFTGLLIAIVFILGLTLLPFVMLAITA</sequence>